<protein>
    <submittedName>
        <fullName evidence="1">Tail tubular protein Gp11</fullName>
    </submittedName>
</protein>
<accession>A0A6J5KJ30</accession>
<name>A0A6J5KJ30_9CAUD</name>
<proteinExistence type="predicted"/>
<reference evidence="1" key="1">
    <citation type="submission" date="2020-04" db="EMBL/GenBank/DDBJ databases">
        <authorList>
            <person name="Chiriac C."/>
            <person name="Salcher M."/>
            <person name="Ghai R."/>
            <person name="Kavagutti S V."/>
        </authorList>
    </citation>
    <scope>NUCLEOTIDE SEQUENCE</scope>
</reference>
<organism evidence="1">
    <name type="scientific">uncultured Caudovirales phage</name>
    <dbReference type="NCBI Taxonomy" id="2100421"/>
    <lineage>
        <taxon>Viruses</taxon>
        <taxon>Duplodnaviria</taxon>
        <taxon>Heunggongvirae</taxon>
        <taxon>Uroviricota</taxon>
        <taxon>Caudoviricetes</taxon>
        <taxon>Peduoviridae</taxon>
        <taxon>Maltschvirus</taxon>
        <taxon>Maltschvirus maltsch</taxon>
    </lineage>
</organism>
<gene>
    <name evidence="1" type="ORF">UFOVP7_47</name>
</gene>
<dbReference type="EMBL" id="LR796141">
    <property type="protein sequence ID" value="CAB4121146.1"/>
    <property type="molecule type" value="Genomic_DNA"/>
</dbReference>
<sequence>MASVVGICNRALQKVGANRILALTDNSREARSCNNAYDSVRQALLRKFRWNFAITRVVLAPDSTTPAYDYLYQFTLPSDCLRIILPNDNTLDWQVEGRKILTNGGTQSSAIEGASLTGGTGTASTVALRLRYVSDVSDPNIFDAMFREALALKLAVEMCDELTQSNAKKQALRDEYKDYIADCYLSDSLESIPVDPPEDLWVTARY</sequence>
<evidence type="ECO:0000313" key="1">
    <source>
        <dbReference type="EMBL" id="CAB4121146.1"/>
    </source>
</evidence>